<evidence type="ECO:0000313" key="1">
    <source>
        <dbReference type="EMBL" id="CRL05209.1"/>
    </source>
</evidence>
<evidence type="ECO:0000313" key="2">
    <source>
        <dbReference type="Proteomes" id="UP000183832"/>
    </source>
</evidence>
<sequence>MAEGRNNLFFKFFRFIQKQNKMLLSELPDMISSGFSLPNIHELCDRKHSSRRIDVIFHFHANTGRAVGLALFIAQKKRA</sequence>
<dbReference type="AlphaFoldDB" id="A0A1J1J2X8"/>
<dbReference type="Proteomes" id="UP000183832">
    <property type="component" value="Unassembled WGS sequence"/>
</dbReference>
<reference evidence="1 2" key="1">
    <citation type="submission" date="2015-04" db="EMBL/GenBank/DDBJ databases">
        <authorList>
            <person name="Syromyatnikov M.Y."/>
            <person name="Popov V.N."/>
        </authorList>
    </citation>
    <scope>NUCLEOTIDE SEQUENCE [LARGE SCALE GENOMIC DNA]</scope>
</reference>
<proteinExistence type="predicted"/>
<accession>A0A1J1J2X8</accession>
<protein>
    <submittedName>
        <fullName evidence="1">CLUMA_CG018501, isoform A</fullName>
    </submittedName>
</protein>
<name>A0A1J1J2X8_9DIPT</name>
<keyword evidence="2" id="KW-1185">Reference proteome</keyword>
<gene>
    <name evidence="1" type="ORF">CLUMA_CG018501</name>
</gene>
<dbReference type="EMBL" id="CVRI01000064">
    <property type="protein sequence ID" value="CRL05209.1"/>
    <property type="molecule type" value="Genomic_DNA"/>
</dbReference>
<organism evidence="1 2">
    <name type="scientific">Clunio marinus</name>
    <dbReference type="NCBI Taxonomy" id="568069"/>
    <lineage>
        <taxon>Eukaryota</taxon>
        <taxon>Metazoa</taxon>
        <taxon>Ecdysozoa</taxon>
        <taxon>Arthropoda</taxon>
        <taxon>Hexapoda</taxon>
        <taxon>Insecta</taxon>
        <taxon>Pterygota</taxon>
        <taxon>Neoptera</taxon>
        <taxon>Endopterygota</taxon>
        <taxon>Diptera</taxon>
        <taxon>Nematocera</taxon>
        <taxon>Chironomoidea</taxon>
        <taxon>Chironomidae</taxon>
        <taxon>Clunio</taxon>
    </lineage>
</organism>